<keyword evidence="7 8" id="KW-0472">Membrane</keyword>
<feature type="transmembrane region" description="Helical" evidence="8">
    <location>
        <begin position="152"/>
        <end position="171"/>
    </location>
</feature>
<dbReference type="GO" id="GO:0005886">
    <property type="term" value="C:plasma membrane"/>
    <property type="evidence" value="ECO:0007669"/>
    <property type="project" value="UniProtKB-SubCell"/>
</dbReference>
<dbReference type="PROSITE" id="PS50850">
    <property type="entry name" value="MFS"/>
    <property type="match status" value="1"/>
</dbReference>
<evidence type="ECO:0000313" key="10">
    <source>
        <dbReference type="EMBL" id="NML95193.1"/>
    </source>
</evidence>
<feature type="transmembrane region" description="Helical" evidence="8">
    <location>
        <begin position="240"/>
        <end position="258"/>
    </location>
</feature>
<dbReference type="InterPro" id="IPR011701">
    <property type="entry name" value="MFS"/>
</dbReference>
<evidence type="ECO:0000256" key="2">
    <source>
        <dbReference type="ARBA" id="ARBA00008537"/>
    </source>
</evidence>
<keyword evidence="6 8" id="KW-1133">Transmembrane helix</keyword>
<feature type="transmembrane region" description="Helical" evidence="8">
    <location>
        <begin position="91"/>
        <end position="110"/>
    </location>
</feature>
<organism evidence="10 11">
    <name type="scientific">Novosphingobium olei</name>
    <dbReference type="NCBI Taxonomy" id="2728851"/>
    <lineage>
        <taxon>Bacteria</taxon>
        <taxon>Pseudomonadati</taxon>
        <taxon>Pseudomonadota</taxon>
        <taxon>Alphaproteobacteria</taxon>
        <taxon>Sphingomonadales</taxon>
        <taxon>Sphingomonadaceae</taxon>
        <taxon>Novosphingobium</taxon>
    </lineage>
</organism>
<dbReference type="Pfam" id="PF07690">
    <property type="entry name" value="MFS_1"/>
    <property type="match status" value="1"/>
</dbReference>
<dbReference type="AlphaFoldDB" id="A0A7Y0BRN8"/>
<comment type="similarity">
    <text evidence="2">Belongs to the major facilitator superfamily. EmrB family.</text>
</comment>
<evidence type="ECO:0000256" key="3">
    <source>
        <dbReference type="ARBA" id="ARBA00022448"/>
    </source>
</evidence>
<feature type="transmembrane region" description="Helical" evidence="8">
    <location>
        <begin position="63"/>
        <end position="84"/>
    </location>
</feature>
<feature type="transmembrane region" description="Helical" evidence="8">
    <location>
        <begin position="405"/>
        <end position="428"/>
    </location>
</feature>
<sequence>MSARTESPAAAAPAAPLQTANRPLLIVAVMAAMVMQILDTTIANVALPHMRASLSATQETITWVLTSYVLASAVALPLGGWLVSNFGLRRVFVICVIGFTAASVLCGLSQSLTQMVLFRVAQGLFGAFLGPFAQTVMLDVSTPEERPKMMSLFSQGIMLGPIAGPVLGGWITENSDWRWVFFINVPVGIFAALVLVALLPRTQVRPQRMDILGWLFVALALSAFQLMLDRGETKDWFGSGEIVTYAVIAAVGAWLTVVHLSTTPRPIYARRIFSDPNFVVSMGLQFLMGSILISVSALMPGLLQNLYGYPVIDAGLLLAPRGIGMLASMMVFGKLMGRMDPRLALGIGLVVTGWSLHMMAGWSPNMPTGPIIVSGVIQGIGMSFTYMPVNLIAFSTLPGQYRTDAAGLLNLCRSIGSSIGIAVVTVLLSQGIQRNHAELTERITRMSVPADLDRITAYGGAAESVARVVDGMVNQQAAMIAYLNDFFLMALVCWATIPVLALVKVNRNASGPMPQMAADH</sequence>
<dbReference type="InterPro" id="IPR036259">
    <property type="entry name" value="MFS_trans_sf"/>
</dbReference>
<keyword evidence="5 8" id="KW-0812">Transmembrane</keyword>
<dbReference type="EMBL" id="JABBGM010000008">
    <property type="protein sequence ID" value="NML95193.1"/>
    <property type="molecule type" value="Genomic_DNA"/>
</dbReference>
<feature type="transmembrane region" description="Helical" evidence="8">
    <location>
        <begin position="116"/>
        <end position="140"/>
    </location>
</feature>
<dbReference type="Proteomes" id="UP000583556">
    <property type="component" value="Unassembled WGS sequence"/>
</dbReference>
<feature type="transmembrane region" description="Helical" evidence="8">
    <location>
        <begin position="369"/>
        <end position="393"/>
    </location>
</feature>
<evidence type="ECO:0000313" key="11">
    <source>
        <dbReference type="Proteomes" id="UP000583556"/>
    </source>
</evidence>
<comment type="caution">
    <text evidence="10">The sequence shown here is derived from an EMBL/GenBank/DDBJ whole genome shotgun (WGS) entry which is preliminary data.</text>
</comment>
<feature type="transmembrane region" description="Helical" evidence="8">
    <location>
        <begin position="343"/>
        <end position="363"/>
    </location>
</feature>
<evidence type="ECO:0000256" key="1">
    <source>
        <dbReference type="ARBA" id="ARBA00004651"/>
    </source>
</evidence>
<dbReference type="PANTHER" id="PTHR42718">
    <property type="entry name" value="MAJOR FACILITATOR SUPERFAMILY MULTIDRUG TRANSPORTER MFSC"/>
    <property type="match status" value="1"/>
</dbReference>
<evidence type="ECO:0000256" key="6">
    <source>
        <dbReference type="ARBA" id="ARBA00022989"/>
    </source>
</evidence>
<feature type="transmembrane region" description="Helical" evidence="8">
    <location>
        <begin position="24"/>
        <end position="43"/>
    </location>
</feature>
<dbReference type="InterPro" id="IPR004638">
    <property type="entry name" value="EmrB-like"/>
</dbReference>
<name>A0A7Y0BRN8_9SPHN</name>
<keyword evidence="3" id="KW-0813">Transport</keyword>
<evidence type="ECO:0000256" key="5">
    <source>
        <dbReference type="ARBA" id="ARBA00022692"/>
    </source>
</evidence>
<evidence type="ECO:0000256" key="4">
    <source>
        <dbReference type="ARBA" id="ARBA00022475"/>
    </source>
</evidence>
<dbReference type="SUPFAM" id="SSF103473">
    <property type="entry name" value="MFS general substrate transporter"/>
    <property type="match status" value="1"/>
</dbReference>
<dbReference type="GO" id="GO:0022857">
    <property type="term" value="F:transmembrane transporter activity"/>
    <property type="evidence" value="ECO:0007669"/>
    <property type="project" value="InterPro"/>
</dbReference>
<dbReference type="PANTHER" id="PTHR42718:SF9">
    <property type="entry name" value="MAJOR FACILITATOR SUPERFAMILY MULTIDRUG TRANSPORTER MFSC"/>
    <property type="match status" value="1"/>
</dbReference>
<accession>A0A7Y0BRN8</accession>
<keyword evidence="4" id="KW-1003">Cell membrane</keyword>
<feature type="transmembrane region" description="Helical" evidence="8">
    <location>
        <begin position="177"/>
        <end position="199"/>
    </location>
</feature>
<protein>
    <submittedName>
        <fullName evidence="10">DHA2 family efflux MFS transporter permease subunit</fullName>
    </submittedName>
</protein>
<reference evidence="10 11" key="1">
    <citation type="submission" date="2020-04" db="EMBL/GenBank/DDBJ databases">
        <title>Novosphingobium sp. TW-4 isolated from soil.</title>
        <authorList>
            <person name="Dahal R.H."/>
            <person name="Chaudhary D.K."/>
        </authorList>
    </citation>
    <scope>NUCLEOTIDE SEQUENCE [LARGE SCALE GENOMIC DNA]</scope>
    <source>
        <strain evidence="10 11">TW-4</strain>
    </source>
</reference>
<comment type="subcellular location">
    <subcellularLocation>
        <location evidence="1">Cell membrane</location>
        <topology evidence="1">Multi-pass membrane protein</topology>
    </subcellularLocation>
</comment>
<keyword evidence="11" id="KW-1185">Reference proteome</keyword>
<evidence type="ECO:0000256" key="7">
    <source>
        <dbReference type="ARBA" id="ARBA00023136"/>
    </source>
</evidence>
<dbReference type="Gene3D" id="1.20.1720.10">
    <property type="entry name" value="Multidrug resistance protein D"/>
    <property type="match status" value="1"/>
</dbReference>
<feature type="transmembrane region" description="Helical" evidence="8">
    <location>
        <begin position="211"/>
        <end position="228"/>
    </location>
</feature>
<feature type="transmembrane region" description="Helical" evidence="8">
    <location>
        <begin position="311"/>
        <end position="331"/>
    </location>
</feature>
<feature type="domain" description="Major facilitator superfamily (MFS) profile" evidence="9">
    <location>
        <begin position="25"/>
        <end position="508"/>
    </location>
</feature>
<gene>
    <name evidence="10" type="ORF">HHL27_16080</name>
</gene>
<feature type="transmembrane region" description="Helical" evidence="8">
    <location>
        <begin position="486"/>
        <end position="503"/>
    </location>
</feature>
<dbReference type="NCBIfam" id="TIGR00711">
    <property type="entry name" value="efflux_EmrB"/>
    <property type="match status" value="1"/>
</dbReference>
<dbReference type="Gene3D" id="1.20.1250.20">
    <property type="entry name" value="MFS general substrate transporter like domains"/>
    <property type="match status" value="1"/>
</dbReference>
<evidence type="ECO:0000259" key="9">
    <source>
        <dbReference type="PROSITE" id="PS50850"/>
    </source>
</evidence>
<dbReference type="RefSeq" id="WP_169494406.1">
    <property type="nucleotide sequence ID" value="NZ_JABBGM010000008.1"/>
</dbReference>
<dbReference type="CDD" id="cd17503">
    <property type="entry name" value="MFS_LmrB_MDR_like"/>
    <property type="match status" value="1"/>
</dbReference>
<dbReference type="InterPro" id="IPR020846">
    <property type="entry name" value="MFS_dom"/>
</dbReference>
<evidence type="ECO:0000256" key="8">
    <source>
        <dbReference type="SAM" id="Phobius"/>
    </source>
</evidence>
<proteinExistence type="inferred from homology"/>
<feature type="transmembrane region" description="Helical" evidence="8">
    <location>
        <begin position="278"/>
        <end position="299"/>
    </location>
</feature>